<dbReference type="InterPro" id="IPR041546">
    <property type="entry name" value="ClpA/ClpB_AAA_lid"/>
</dbReference>
<dbReference type="SMART" id="SM00382">
    <property type="entry name" value="AAA"/>
    <property type="match status" value="2"/>
</dbReference>
<dbReference type="SMART" id="SM01086">
    <property type="entry name" value="ClpB_D2-small"/>
    <property type="match status" value="1"/>
</dbReference>
<sequence>MKISGVVQKVLDQAWSDARARGHEYVTPEHVLLAALDHPPALKVLAMCGADIAYIHDSVDEYLRKSMPVLTGSEPLQTVGFQEVFQRAVIHCESAEKQVLEISDILVSLIDEQKNYCSYYMRRGGLDRLILLEVISHGGMSADDSYDSEENGLFLNSEDREGRKADDIERRESSARNAADPSAQKKTGPGGEAEGVDSGERAEPDESGDPLNRQKGAKKSFLERYTVELTALARQGKLEPLIGREGELERTVQILCRRMKNNPVHVGDAGVGKTAITEGLAQRIASGDVPRLLKDYEIYSLDMGSLVAGTKFRGDFEERIKRVIDELLKKERAILFIDEIHTIIGAGSTGGGTLDASNLLKPVLTSGKIRCIGSTTYEEYNKYFEKDHALARRFQKIDIVEPAEEDAIAILKGLKKRYEEFHGVVYTDEAIEQAVRLSAQYITERKLPDKAIDIIDEAGARARIIAGGASAAASLTASDATAAAGGSAAAAKESFPEADLSEAASNGAIGEAGTGAGLAPETGAGVAAETGCGVATETGDASAGRDDAPCLVPVIDRALIETVVAKVARIPEKTVSTGETERLKLLDAELSQKIFGQQDAVAAVVRAVKRSRAGFRAPGKPVANFLFVGPTGVGKTELARQLADILGIAMLRFDMSEYQEKHTVSRLIGSPPGYVGFEEGGLLTDAVRKQPHAVVLLDEIEKAHSDIYNILLQIMDYATLTDNQGRKADFRNIILIMTSNAGAREIGKPMIGFGERAVTDAAVSEAVEKTFTPEFRNRLDAVVRFDHLSREVMISIVKKELDEVRSRLTEKKVSLAVSDEVLDLIVERGWSPEFGARNVARLIEDLITTPLVDLVLFGELSRGGRATCVLDASAGTSGQGSAVKILTEKPDGVQTAENI</sequence>
<dbReference type="SUPFAM" id="SSF81923">
    <property type="entry name" value="Double Clp-N motif"/>
    <property type="match status" value="1"/>
</dbReference>
<dbReference type="PANTHER" id="PTHR11638">
    <property type="entry name" value="ATP-DEPENDENT CLP PROTEASE"/>
    <property type="match status" value="1"/>
</dbReference>
<keyword evidence="3 6" id="KW-0067">ATP-binding</keyword>
<dbReference type="InterPro" id="IPR050130">
    <property type="entry name" value="ClpA_ClpB"/>
</dbReference>
<dbReference type="InterPro" id="IPR028299">
    <property type="entry name" value="ClpA/B_CS2"/>
</dbReference>
<dbReference type="RefSeq" id="WP_230758901.1">
    <property type="nucleotide sequence ID" value="NZ_JAINWA010000003.1"/>
</dbReference>
<dbReference type="PROSITE" id="PS00871">
    <property type="entry name" value="CLPAB_2"/>
    <property type="match status" value="1"/>
</dbReference>
<dbReference type="Pfam" id="PF00004">
    <property type="entry name" value="AAA"/>
    <property type="match status" value="1"/>
</dbReference>
<keyword evidence="4 6" id="KW-0143">Chaperone</keyword>
<dbReference type="GO" id="GO:0016887">
    <property type="term" value="F:ATP hydrolysis activity"/>
    <property type="evidence" value="ECO:0007669"/>
    <property type="project" value="InterPro"/>
</dbReference>
<evidence type="ECO:0000256" key="2">
    <source>
        <dbReference type="ARBA" id="ARBA00022741"/>
    </source>
</evidence>
<dbReference type="SUPFAM" id="SSF52540">
    <property type="entry name" value="P-loop containing nucleoside triphosphate hydrolases"/>
    <property type="match status" value="2"/>
</dbReference>
<evidence type="ECO:0000256" key="7">
    <source>
        <dbReference type="SAM" id="MobiDB-lite"/>
    </source>
</evidence>
<dbReference type="PANTHER" id="PTHR11638:SF111">
    <property type="entry name" value="ATP-DEPENDENT CLP PROTEASE ATP-BINDING SUBUNIT CLPA"/>
    <property type="match status" value="1"/>
</dbReference>
<dbReference type="InterPro" id="IPR036628">
    <property type="entry name" value="Clp_N_dom_sf"/>
</dbReference>
<reference evidence="9" key="1">
    <citation type="submission" date="2021-08" db="EMBL/GenBank/DDBJ databases">
        <title>Comparative analyses of Brucepasteria parasyntrophica and Teretinema zuelzerae.</title>
        <authorList>
            <person name="Song Y."/>
            <person name="Brune A."/>
        </authorList>
    </citation>
    <scope>NUCLEOTIDE SEQUENCE</scope>
    <source>
        <strain evidence="9">DSM 1903</strain>
    </source>
</reference>
<dbReference type="PRINTS" id="PR00300">
    <property type="entry name" value="CLPPROTEASEA"/>
</dbReference>
<evidence type="ECO:0000256" key="1">
    <source>
        <dbReference type="ARBA" id="ARBA00022737"/>
    </source>
</evidence>
<dbReference type="EMBL" id="JAINWA010000003">
    <property type="protein sequence ID" value="MCD1655574.1"/>
    <property type="molecule type" value="Genomic_DNA"/>
</dbReference>
<dbReference type="FunFam" id="3.40.50.300:FF:000025">
    <property type="entry name" value="ATP-dependent Clp protease subunit"/>
    <property type="match status" value="1"/>
</dbReference>
<evidence type="ECO:0000256" key="5">
    <source>
        <dbReference type="PROSITE-ProRule" id="PRU01251"/>
    </source>
</evidence>
<dbReference type="GO" id="GO:0005737">
    <property type="term" value="C:cytoplasm"/>
    <property type="evidence" value="ECO:0007669"/>
    <property type="project" value="TreeGrafter"/>
</dbReference>
<gene>
    <name evidence="9" type="ORF">K7J14_12810</name>
</gene>
<dbReference type="CDD" id="cd00009">
    <property type="entry name" value="AAA"/>
    <property type="match status" value="1"/>
</dbReference>
<organism evidence="9 10">
    <name type="scientific">Teretinema zuelzerae</name>
    <dbReference type="NCBI Taxonomy" id="156"/>
    <lineage>
        <taxon>Bacteria</taxon>
        <taxon>Pseudomonadati</taxon>
        <taxon>Spirochaetota</taxon>
        <taxon>Spirochaetia</taxon>
        <taxon>Spirochaetales</taxon>
        <taxon>Treponemataceae</taxon>
        <taxon>Teretinema</taxon>
    </lineage>
</organism>
<protein>
    <submittedName>
        <fullName evidence="9">AAA family ATPase</fullName>
    </submittedName>
</protein>
<dbReference type="Proteomes" id="UP001198163">
    <property type="component" value="Unassembled WGS sequence"/>
</dbReference>
<dbReference type="PROSITE" id="PS51903">
    <property type="entry name" value="CLP_R"/>
    <property type="match status" value="1"/>
</dbReference>
<dbReference type="GO" id="GO:0034605">
    <property type="term" value="P:cellular response to heat"/>
    <property type="evidence" value="ECO:0007669"/>
    <property type="project" value="TreeGrafter"/>
</dbReference>
<evidence type="ECO:0000313" key="10">
    <source>
        <dbReference type="Proteomes" id="UP001198163"/>
    </source>
</evidence>
<dbReference type="InterPro" id="IPR027417">
    <property type="entry name" value="P-loop_NTPase"/>
</dbReference>
<dbReference type="CDD" id="cd19499">
    <property type="entry name" value="RecA-like_ClpB_Hsp104-like"/>
    <property type="match status" value="1"/>
</dbReference>
<dbReference type="PROSITE" id="PS00870">
    <property type="entry name" value="CLPAB_1"/>
    <property type="match status" value="1"/>
</dbReference>
<evidence type="ECO:0000256" key="6">
    <source>
        <dbReference type="RuleBase" id="RU004432"/>
    </source>
</evidence>
<dbReference type="Pfam" id="PF17871">
    <property type="entry name" value="AAA_lid_9"/>
    <property type="match status" value="1"/>
</dbReference>
<dbReference type="Gene3D" id="1.10.1780.10">
    <property type="entry name" value="Clp, N-terminal domain"/>
    <property type="match status" value="1"/>
</dbReference>
<keyword evidence="2 6" id="KW-0547">Nucleotide-binding</keyword>
<dbReference type="Pfam" id="PF10431">
    <property type="entry name" value="ClpB_D2-small"/>
    <property type="match status" value="1"/>
</dbReference>
<dbReference type="Gene3D" id="3.40.50.300">
    <property type="entry name" value="P-loop containing nucleotide triphosphate hydrolases"/>
    <property type="match status" value="3"/>
</dbReference>
<keyword evidence="10" id="KW-1185">Reference proteome</keyword>
<feature type="compositionally biased region" description="Basic and acidic residues" evidence="7">
    <location>
        <begin position="157"/>
        <end position="174"/>
    </location>
</feature>
<proteinExistence type="inferred from homology"/>
<dbReference type="AlphaFoldDB" id="A0AAE3JMB5"/>
<dbReference type="GO" id="GO:0005524">
    <property type="term" value="F:ATP binding"/>
    <property type="evidence" value="ECO:0007669"/>
    <property type="project" value="UniProtKB-KW"/>
</dbReference>
<evidence type="ECO:0000313" key="9">
    <source>
        <dbReference type="EMBL" id="MCD1655574.1"/>
    </source>
</evidence>
<feature type="domain" description="Clp R" evidence="8">
    <location>
        <begin position="1"/>
        <end position="66"/>
    </location>
</feature>
<name>A0AAE3JMB5_9SPIR</name>
<evidence type="ECO:0000256" key="3">
    <source>
        <dbReference type="ARBA" id="ARBA00022840"/>
    </source>
</evidence>
<dbReference type="InterPro" id="IPR001270">
    <property type="entry name" value="ClpA/B"/>
</dbReference>
<dbReference type="Pfam" id="PF02861">
    <property type="entry name" value="Clp_N"/>
    <property type="match status" value="1"/>
</dbReference>
<dbReference type="Gene3D" id="1.10.8.60">
    <property type="match status" value="1"/>
</dbReference>
<dbReference type="InterPro" id="IPR004176">
    <property type="entry name" value="Clp_R_N"/>
</dbReference>
<feature type="region of interest" description="Disordered" evidence="7">
    <location>
        <begin position="141"/>
        <end position="217"/>
    </location>
</feature>
<dbReference type="Pfam" id="PF07724">
    <property type="entry name" value="AAA_2"/>
    <property type="match status" value="1"/>
</dbReference>
<evidence type="ECO:0000259" key="8">
    <source>
        <dbReference type="PROSITE" id="PS51903"/>
    </source>
</evidence>
<comment type="similarity">
    <text evidence="6">Belongs to the ClpA/ClpB family.</text>
</comment>
<keyword evidence="1 5" id="KW-0677">Repeat</keyword>
<accession>A0AAE3JMB5</accession>
<dbReference type="InterPro" id="IPR003959">
    <property type="entry name" value="ATPase_AAA_core"/>
</dbReference>
<dbReference type="InterPro" id="IPR019489">
    <property type="entry name" value="Clp_ATPase_C"/>
</dbReference>
<comment type="caution">
    <text evidence="9">The sequence shown here is derived from an EMBL/GenBank/DDBJ whole genome shotgun (WGS) entry which is preliminary data.</text>
</comment>
<dbReference type="InterPro" id="IPR003593">
    <property type="entry name" value="AAA+_ATPase"/>
</dbReference>
<evidence type="ECO:0000256" key="4">
    <source>
        <dbReference type="ARBA" id="ARBA00023186"/>
    </source>
</evidence>
<dbReference type="InterPro" id="IPR018368">
    <property type="entry name" value="ClpA/B_CS1"/>
</dbReference>